<dbReference type="EMBL" id="CAXDID020000144">
    <property type="protein sequence ID" value="CAL6040135.1"/>
    <property type="molecule type" value="Genomic_DNA"/>
</dbReference>
<evidence type="ECO:0000313" key="1">
    <source>
        <dbReference type="EMBL" id="CAI9948259.1"/>
    </source>
</evidence>
<name>A0AA86Q8U7_9EUKA</name>
<accession>A0AA86Q8U7</accession>
<protein>
    <submittedName>
        <fullName evidence="2">Hypothetical_protein</fullName>
    </submittedName>
</protein>
<sequence length="217" mass="26166">MSSNYFHTYNISYKLKTGTIDEDNMYKSINNIIEQRSKIINISTQLEFKDDRGFKYFNNFKYDVLKQEKQPLIIARKIQRLQKEIQRQYSCNQRIINTQENRSAPCFIRVNNPTTFSKTGTIDEDNMAWLNFDIFIQYNDILEYFDQNTVIIDFKCAYKDILQNLLTYYYLQHNQFIQKIRNNSQVSGIYNYNKVLPYSSIDFMQLIYCKGFSFKRK</sequence>
<dbReference type="AlphaFoldDB" id="A0AA86Q8U7"/>
<organism evidence="1">
    <name type="scientific">Hexamita inflata</name>
    <dbReference type="NCBI Taxonomy" id="28002"/>
    <lineage>
        <taxon>Eukaryota</taxon>
        <taxon>Metamonada</taxon>
        <taxon>Diplomonadida</taxon>
        <taxon>Hexamitidae</taxon>
        <taxon>Hexamitinae</taxon>
        <taxon>Hexamita</taxon>
    </lineage>
</organism>
<keyword evidence="3" id="KW-1185">Reference proteome</keyword>
<evidence type="ECO:0000313" key="2">
    <source>
        <dbReference type="EMBL" id="CAL6040135.1"/>
    </source>
</evidence>
<comment type="caution">
    <text evidence="1">The sequence shown here is derived from an EMBL/GenBank/DDBJ whole genome shotgun (WGS) entry which is preliminary data.</text>
</comment>
<proteinExistence type="predicted"/>
<gene>
    <name evidence="1" type="ORF">HINF_LOCUS35904</name>
    <name evidence="2" type="ORF">HINF_LOCUS38190</name>
</gene>
<reference evidence="2 3" key="2">
    <citation type="submission" date="2024-07" db="EMBL/GenBank/DDBJ databases">
        <authorList>
            <person name="Akdeniz Z."/>
        </authorList>
    </citation>
    <scope>NUCLEOTIDE SEQUENCE [LARGE SCALE GENOMIC DNA]</scope>
</reference>
<evidence type="ECO:0000313" key="3">
    <source>
        <dbReference type="Proteomes" id="UP001642409"/>
    </source>
</evidence>
<reference evidence="1" key="1">
    <citation type="submission" date="2023-06" db="EMBL/GenBank/DDBJ databases">
        <authorList>
            <person name="Kurt Z."/>
        </authorList>
    </citation>
    <scope>NUCLEOTIDE SEQUENCE</scope>
</reference>
<dbReference type="Proteomes" id="UP001642409">
    <property type="component" value="Unassembled WGS sequence"/>
</dbReference>
<dbReference type="EMBL" id="CATOUU010000787">
    <property type="protein sequence ID" value="CAI9948259.1"/>
    <property type="molecule type" value="Genomic_DNA"/>
</dbReference>